<dbReference type="Pfam" id="PF01420">
    <property type="entry name" value="Methylase_S"/>
    <property type="match status" value="1"/>
</dbReference>
<dbReference type="SUPFAM" id="SSF116734">
    <property type="entry name" value="DNA methylase specificity domain"/>
    <property type="match status" value="1"/>
</dbReference>
<dbReference type="EMBL" id="CAADFX010000236">
    <property type="protein sequence ID" value="VFK63997.1"/>
    <property type="molecule type" value="Genomic_DNA"/>
</dbReference>
<dbReference type="PANTHER" id="PTHR30408:SF13">
    <property type="entry name" value="TYPE I RESTRICTION ENZYME HINDI SPECIFICITY SUBUNIT"/>
    <property type="match status" value="1"/>
</dbReference>
<name>A0A451AD49_9GAMM</name>
<organism evidence="2">
    <name type="scientific">Candidatus Kentrum sp. TUN</name>
    <dbReference type="NCBI Taxonomy" id="2126343"/>
    <lineage>
        <taxon>Bacteria</taxon>
        <taxon>Pseudomonadati</taxon>
        <taxon>Pseudomonadota</taxon>
        <taxon>Gammaproteobacteria</taxon>
        <taxon>Candidatus Kentrum</taxon>
    </lineage>
</organism>
<dbReference type="InterPro" id="IPR052021">
    <property type="entry name" value="Type-I_RS_S_subunit"/>
</dbReference>
<proteinExistence type="predicted"/>
<dbReference type="Gene3D" id="1.10.287.1120">
    <property type="entry name" value="Bipartite methylase S protein"/>
    <property type="match status" value="1"/>
</dbReference>
<feature type="domain" description="Type I restriction modification DNA specificity" evidence="1">
    <location>
        <begin position="9"/>
        <end position="63"/>
    </location>
</feature>
<sequence length="111" mass="12333">MMQHHMLALASAGATRNALTKGMIECFKIVAPSDVSEQEAIAAVLGALDDRIELNRRMNETLEAMARALFKDWFVDFGPTRAKAEGRPAYLAPEVWDLFPDRLDEEGKPEG</sequence>
<dbReference type="PANTHER" id="PTHR30408">
    <property type="entry name" value="TYPE-1 RESTRICTION ENZYME ECOKI SPECIFICITY PROTEIN"/>
    <property type="match status" value="1"/>
</dbReference>
<dbReference type="GO" id="GO:0003677">
    <property type="term" value="F:DNA binding"/>
    <property type="evidence" value="ECO:0007669"/>
    <property type="project" value="InterPro"/>
</dbReference>
<accession>A0A451AD49</accession>
<dbReference type="InterPro" id="IPR000055">
    <property type="entry name" value="Restrct_endonuc_typeI_TRD"/>
</dbReference>
<gene>
    <name evidence="2" type="ORF">BECKTUN1418D_GA0071000_12361</name>
</gene>
<reference evidence="2" key="1">
    <citation type="submission" date="2019-02" db="EMBL/GenBank/DDBJ databases">
        <authorList>
            <person name="Gruber-Vodicka R. H."/>
            <person name="Seah K. B. B."/>
        </authorList>
    </citation>
    <scope>NUCLEOTIDE SEQUENCE</scope>
    <source>
        <strain evidence="2">BECK_BY1</strain>
    </source>
</reference>
<evidence type="ECO:0000259" key="1">
    <source>
        <dbReference type="Pfam" id="PF01420"/>
    </source>
</evidence>
<evidence type="ECO:0000313" key="2">
    <source>
        <dbReference type="EMBL" id="VFK63997.1"/>
    </source>
</evidence>
<protein>
    <submittedName>
        <fullName evidence="2">Type I restriction modification DNA specificity domain-containing protein</fullName>
    </submittedName>
</protein>
<dbReference type="AlphaFoldDB" id="A0A451AD49"/>